<proteinExistence type="predicted"/>
<dbReference type="Proteomes" id="UP000078559">
    <property type="component" value="Chromosome 3"/>
</dbReference>
<dbReference type="EMBL" id="CM003100">
    <property type="protein sequence ID" value="KUI67986.1"/>
    <property type="molecule type" value="Genomic_DNA"/>
</dbReference>
<organism evidence="2 3">
    <name type="scientific">Cytospora mali</name>
    <name type="common">Apple Valsa canker fungus</name>
    <name type="synonym">Valsa mali</name>
    <dbReference type="NCBI Taxonomy" id="578113"/>
    <lineage>
        <taxon>Eukaryota</taxon>
        <taxon>Fungi</taxon>
        <taxon>Dikarya</taxon>
        <taxon>Ascomycota</taxon>
        <taxon>Pezizomycotina</taxon>
        <taxon>Sordariomycetes</taxon>
        <taxon>Sordariomycetidae</taxon>
        <taxon>Diaporthales</taxon>
        <taxon>Cytosporaceae</taxon>
        <taxon>Cytospora</taxon>
    </lineage>
</organism>
<evidence type="ECO:0000313" key="3">
    <source>
        <dbReference type="Proteomes" id="UP000078559"/>
    </source>
</evidence>
<accession>A0A194VUU3</accession>
<keyword evidence="3" id="KW-1185">Reference proteome</keyword>
<evidence type="ECO:0000313" key="2">
    <source>
        <dbReference type="EMBL" id="KUI67986.1"/>
    </source>
</evidence>
<dbReference type="SUPFAM" id="SSF53335">
    <property type="entry name" value="S-adenosyl-L-methionine-dependent methyltransferases"/>
    <property type="match status" value="1"/>
</dbReference>
<evidence type="ECO:0000259" key="1">
    <source>
        <dbReference type="Pfam" id="PF08241"/>
    </source>
</evidence>
<sequence>MARKVRLCDSRNRNTTNTGLSDRIRWHEADMSKPLGYLGLETSYDVVLANWVFDHADSIEVLERIFGSTTSYLKPGGRLICVHIENLRSPLLSVNKYGFSGSSLENLYGESFQIYEKFGLENAQRIPLEDTELVRNDMEFWKEFVEQPILRFVTAQKRIE</sequence>
<gene>
    <name evidence="2" type="ORF">VM1G_11522</name>
</gene>
<protein>
    <recommendedName>
        <fullName evidence="1">Methyltransferase type 11 domain-containing protein</fullName>
    </recommendedName>
</protein>
<dbReference type="InterPro" id="IPR013216">
    <property type="entry name" value="Methyltransf_11"/>
</dbReference>
<dbReference type="OrthoDB" id="3647at2759"/>
<dbReference type="AlphaFoldDB" id="A0A194VUU3"/>
<reference evidence="2" key="1">
    <citation type="submission" date="2014-12" db="EMBL/GenBank/DDBJ databases">
        <title>Genome Sequence of Valsa Canker Pathogens Uncovers a Specific Adaption of Colonization on Woody Bark.</title>
        <authorList>
            <person name="Yin Z."/>
            <person name="Liu H."/>
            <person name="Gao X."/>
            <person name="Li Z."/>
            <person name="Song N."/>
            <person name="Ke X."/>
            <person name="Dai Q."/>
            <person name="Wu Y."/>
            <person name="Sun Y."/>
            <person name="Xu J.-R."/>
            <person name="Kang Z.K."/>
            <person name="Wang L."/>
            <person name="Huang L."/>
        </authorList>
    </citation>
    <scope>NUCLEOTIDE SEQUENCE [LARGE SCALE GENOMIC DNA]</scope>
    <source>
        <strain evidence="2">03-8</strain>
    </source>
</reference>
<dbReference type="Gene3D" id="3.40.50.150">
    <property type="entry name" value="Vaccinia Virus protein VP39"/>
    <property type="match status" value="1"/>
</dbReference>
<name>A0A194VUU3_CYTMA</name>
<dbReference type="CDD" id="cd02440">
    <property type="entry name" value="AdoMet_MTases"/>
    <property type="match status" value="1"/>
</dbReference>
<dbReference type="GO" id="GO:0008757">
    <property type="term" value="F:S-adenosylmethionine-dependent methyltransferase activity"/>
    <property type="evidence" value="ECO:0007669"/>
    <property type="project" value="InterPro"/>
</dbReference>
<dbReference type="Pfam" id="PF08241">
    <property type="entry name" value="Methyltransf_11"/>
    <property type="match status" value="1"/>
</dbReference>
<dbReference type="InterPro" id="IPR029063">
    <property type="entry name" value="SAM-dependent_MTases_sf"/>
</dbReference>
<feature type="domain" description="Methyltransferase type 11" evidence="1">
    <location>
        <begin position="14"/>
        <end position="81"/>
    </location>
</feature>